<accession>A0AAP0IET9</accession>
<protein>
    <submittedName>
        <fullName evidence="1">Uncharacterized protein</fullName>
    </submittedName>
</protein>
<evidence type="ECO:0000313" key="2">
    <source>
        <dbReference type="Proteomes" id="UP001420932"/>
    </source>
</evidence>
<reference evidence="1 2" key="1">
    <citation type="submission" date="2024-01" db="EMBL/GenBank/DDBJ databases">
        <title>Genome assemblies of Stephania.</title>
        <authorList>
            <person name="Yang L."/>
        </authorList>
    </citation>
    <scope>NUCLEOTIDE SEQUENCE [LARGE SCALE GENOMIC DNA]</scope>
    <source>
        <strain evidence="1">YNDBR</strain>
        <tissue evidence="1">Leaf</tissue>
    </source>
</reference>
<comment type="caution">
    <text evidence="1">The sequence shown here is derived from an EMBL/GenBank/DDBJ whole genome shotgun (WGS) entry which is preliminary data.</text>
</comment>
<evidence type="ECO:0000313" key="1">
    <source>
        <dbReference type="EMBL" id="KAK9113476.1"/>
    </source>
</evidence>
<gene>
    <name evidence="1" type="ORF">Syun_020273</name>
</gene>
<dbReference type="Proteomes" id="UP001420932">
    <property type="component" value="Unassembled WGS sequence"/>
</dbReference>
<sequence>MRRRNGVVKPEKGIDLLILYHRSFIRAAVDETQRRRCRSSLGSPLQFNFLQPCRRRILQAFQFILELCQLLHGLQFVDIHLIPPKPFFGIHRLACGMARITRIMPIEKVINGGMIRRWMMEGKWFSRRRENNNRYLHCFVNRAHMLGLVKKTLSTLGKRHLSLALVLDRLDLNLFSSHCTLRVANLQLIDVQRRARVVLK</sequence>
<dbReference type="AlphaFoldDB" id="A0AAP0IET9"/>
<name>A0AAP0IET9_9MAGN</name>
<dbReference type="EMBL" id="JBBNAF010000009">
    <property type="protein sequence ID" value="KAK9113476.1"/>
    <property type="molecule type" value="Genomic_DNA"/>
</dbReference>
<proteinExistence type="predicted"/>
<keyword evidence="2" id="KW-1185">Reference proteome</keyword>
<organism evidence="1 2">
    <name type="scientific">Stephania yunnanensis</name>
    <dbReference type="NCBI Taxonomy" id="152371"/>
    <lineage>
        <taxon>Eukaryota</taxon>
        <taxon>Viridiplantae</taxon>
        <taxon>Streptophyta</taxon>
        <taxon>Embryophyta</taxon>
        <taxon>Tracheophyta</taxon>
        <taxon>Spermatophyta</taxon>
        <taxon>Magnoliopsida</taxon>
        <taxon>Ranunculales</taxon>
        <taxon>Menispermaceae</taxon>
        <taxon>Menispermoideae</taxon>
        <taxon>Cissampelideae</taxon>
        <taxon>Stephania</taxon>
    </lineage>
</organism>